<keyword evidence="2" id="KW-0813">Transport</keyword>
<dbReference type="InterPro" id="IPR003439">
    <property type="entry name" value="ABC_transporter-like_ATP-bd"/>
</dbReference>
<evidence type="ECO:0000256" key="2">
    <source>
        <dbReference type="ARBA" id="ARBA00022448"/>
    </source>
</evidence>
<dbReference type="Proteomes" id="UP000672602">
    <property type="component" value="Unassembled WGS sequence"/>
</dbReference>
<dbReference type="InterPro" id="IPR027417">
    <property type="entry name" value="P-loop_NTPase"/>
</dbReference>
<comment type="similarity">
    <text evidence="1">Belongs to the ABC transporter superfamily.</text>
</comment>
<name>A0A8J7V3J9_9PROT</name>
<dbReference type="InterPro" id="IPR003593">
    <property type="entry name" value="AAA+_ATPase"/>
</dbReference>
<dbReference type="EMBL" id="JAGMWN010000007">
    <property type="protein sequence ID" value="MBP5858326.1"/>
    <property type="molecule type" value="Genomic_DNA"/>
</dbReference>
<dbReference type="SMART" id="SM00382">
    <property type="entry name" value="AAA"/>
    <property type="match status" value="1"/>
</dbReference>
<sequence length="275" mass="28760">MSVTAPAIRIEGASLRFDTVTVFDGLDVEIAGGAWTCLLGPSGVGKTSLLRLVAGLDAEGAAAGGRVVADDGAPLAGRIAYMAQRDLLLPWASVLDNVLLGPRLRGDLKGARARDLRERALFLLERVGLAERASAMPAELSGGMRQRTALARTLLEDRPVVLMDEPFAALDALSRYRLQAMAVELLAGRTVLLVTHDPLEALRVADRVEVLHGAPARLARPAIIPSGDAPRATDAPEIARLHRALLERLAGGAAIGGAESAMAATGAPLAREVAE</sequence>
<comment type="caution">
    <text evidence="6">The sequence shown here is derived from an EMBL/GenBank/DDBJ whole genome shotgun (WGS) entry which is preliminary data.</text>
</comment>
<organism evidence="6 7">
    <name type="scientific">Marivibrio halodurans</name>
    <dbReference type="NCBI Taxonomy" id="2039722"/>
    <lineage>
        <taxon>Bacteria</taxon>
        <taxon>Pseudomonadati</taxon>
        <taxon>Pseudomonadota</taxon>
        <taxon>Alphaproteobacteria</taxon>
        <taxon>Rhodospirillales</taxon>
        <taxon>Rhodospirillaceae</taxon>
        <taxon>Marivibrio</taxon>
    </lineage>
</organism>
<dbReference type="AlphaFoldDB" id="A0A8J7V3J9"/>
<evidence type="ECO:0000313" key="7">
    <source>
        <dbReference type="Proteomes" id="UP000672602"/>
    </source>
</evidence>
<keyword evidence="4 6" id="KW-0067">ATP-binding</keyword>
<keyword evidence="7" id="KW-1185">Reference proteome</keyword>
<dbReference type="Gene3D" id="3.40.50.300">
    <property type="entry name" value="P-loop containing nucleotide triphosphate hydrolases"/>
    <property type="match status" value="1"/>
</dbReference>
<dbReference type="SUPFAM" id="SSF52540">
    <property type="entry name" value="P-loop containing nucleoside triphosphate hydrolases"/>
    <property type="match status" value="1"/>
</dbReference>
<protein>
    <submittedName>
        <fullName evidence="6">ABC transporter ATP-binding protein</fullName>
    </submittedName>
</protein>
<evidence type="ECO:0000256" key="3">
    <source>
        <dbReference type="ARBA" id="ARBA00022741"/>
    </source>
</evidence>
<reference evidence="6" key="1">
    <citation type="submission" date="2021-04" db="EMBL/GenBank/DDBJ databases">
        <authorList>
            <person name="Zhang D.-C."/>
        </authorList>
    </citation>
    <scope>NUCLEOTIDE SEQUENCE</scope>
    <source>
        <strain evidence="6">CGMCC 1.15697</strain>
    </source>
</reference>
<feature type="domain" description="ABC transporter" evidence="5">
    <location>
        <begin position="8"/>
        <end position="238"/>
    </location>
</feature>
<keyword evidence="3" id="KW-0547">Nucleotide-binding</keyword>
<evidence type="ECO:0000256" key="1">
    <source>
        <dbReference type="ARBA" id="ARBA00005417"/>
    </source>
</evidence>
<dbReference type="Pfam" id="PF00005">
    <property type="entry name" value="ABC_tran"/>
    <property type="match status" value="1"/>
</dbReference>
<evidence type="ECO:0000259" key="5">
    <source>
        <dbReference type="PROSITE" id="PS50893"/>
    </source>
</evidence>
<dbReference type="PANTHER" id="PTHR42788:SF19">
    <property type="entry name" value="ALIPHATIC SULFONATES IMPORT ATP-BINDING PROTEIN SSUB 2"/>
    <property type="match status" value="1"/>
</dbReference>
<gene>
    <name evidence="6" type="ORF">KAJ83_14995</name>
</gene>
<dbReference type="GO" id="GO:0016887">
    <property type="term" value="F:ATP hydrolysis activity"/>
    <property type="evidence" value="ECO:0007669"/>
    <property type="project" value="InterPro"/>
</dbReference>
<dbReference type="GO" id="GO:0005524">
    <property type="term" value="F:ATP binding"/>
    <property type="evidence" value="ECO:0007669"/>
    <property type="project" value="UniProtKB-KW"/>
</dbReference>
<dbReference type="PROSITE" id="PS50893">
    <property type="entry name" value="ABC_TRANSPORTER_2"/>
    <property type="match status" value="1"/>
</dbReference>
<accession>A0A8J7V3J9</accession>
<proteinExistence type="inferred from homology"/>
<dbReference type="InterPro" id="IPR050166">
    <property type="entry name" value="ABC_transporter_ATP-bind"/>
</dbReference>
<dbReference type="RefSeq" id="WP_210682912.1">
    <property type="nucleotide sequence ID" value="NZ_JAGMWN010000007.1"/>
</dbReference>
<evidence type="ECO:0000313" key="6">
    <source>
        <dbReference type="EMBL" id="MBP5858326.1"/>
    </source>
</evidence>
<evidence type="ECO:0000256" key="4">
    <source>
        <dbReference type="ARBA" id="ARBA00022840"/>
    </source>
</evidence>
<dbReference type="PANTHER" id="PTHR42788">
    <property type="entry name" value="TAURINE IMPORT ATP-BINDING PROTEIN-RELATED"/>
    <property type="match status" value="1"/>
</dbReference>